<keyword evidence="4" id="KW-1003">Cell membrane</keyword>
<evidence type="ECO:0000256" key="4">
    <source>
        <dbReference type="ARBA" id="ARBA00022475"/>
    </source>
</evidence>
<keyword evidence="5" id="KW-0597">Phosphoprotein</keyword>
<keyword evidence="10" id="KW-0902">Two-component regulatory system</keyword>
<keyword evidence="14" id="KW-1185">Reference proteome</keyword>
<dbReference type="GO" id="GO:0000155">
    <property type="term" value="F:phosphorelay sensor kinase activity"/>
    <property type="evidence" value="ECO:0007669"/>
    <property type="project" value="InterPro"/>
</dbReference>
<dbReference type="Gene3D" id="3.30.450.20">
    <property type="entry name" value="PAS domain"/>
    <property type="match status" value="1"/>
</dbReference>
<dbReference type="Proteomes" id="UP000247763">
    <property type="component" value="Chromosome"/>
</dbReference>
<dbReference type="InterPro" id="IPR003594">
    <property type="entry name" value="HATPase_dom"/>
</dbReference>
<dbReference type="EC" id="2.7.13.3" evidence="3"/>
<dbReference type="CDD" id="cd00075">
    <property type="entry name" value="HATPase"/>
    <property type="match status" value="1"/>
</dbReference>
<organism evidence="13 14">
    <name type="scientific">Phenylobacterium parvum</name>
    <dbReference type="NCBI Taxonomy" id="2201350"/>
    <lineage>
        <taxon>Bacteria</taxon>
        <taxon>Pseudomonadati</taxon>
        <taxon>Pseudomonadota</taxon>
        <taxon>Alphaproteobacteria</taxon>
        <taxon>Caulobacterales</taxon>
        <taxon>Caulobacteraceae</taxon>
        <taxon>Phenylobacterium</taxon>
    </lineage>
</organism>
<dbReference type="SUPFAM" id="SSF55874">
    <property type="entry name" value="ATPase domain of HSP90 chaperone/DNA topoisomerase II/histidine kinase"/>
    <property type="match status" value="1"/>
</dbReference>
<dbReference type="KEGG" id="phb:HYN04_10565"/>
<keyword evidence="6" id="KW-0808">Transferase</keyword>
<evidence type="ECO:0000256" key="10">
    <source>
        <dbReference type="ARBA" id="ARBA00023012"/>
    </source>
</evidence>
<dbReference type="Pfam" id="PF02518">
    <property type="entry name" value="HATPase_c"/>
    <property type="match status" value="1"/>
</dbReference>
<proteinExistence type="predicted"/>
<evidence type="ECO:0000256" key="11">
    <source>
        <dbReference type="ARBA" id="ARBA00023136"/>
    </source>
</evidence>
<keyword evidence="7" id="KW-0547">Nucleotide-binding</keyword>
<dbReference type="InterPro" id="IPR005467">
    <property type="entry name" value="His_kinase_dom"/>
</dbReference>
<dbReference type="CDD" id="cd00082">
    <property type="entry name" value="HisKA"/>
    <property type="match status" value="1"/>
</dbReference>
<dbReference type="EMBL" id="CP029479">
    <property type="protein sequence ID" value="AWM78824.1"/>
    <property type="molecule type" value="Genomic_DNA"/>
</dbReference>
<keyword evidence="8" id="KW-0418">Kinase</keyword>
<dbReference type="AlphaFoldDB" id="A0A2Z3I5M0"/>
<comment type="catalytic activity">
    <reaction evidence="1">
        <text>ATP + protein L-histidine = ADP + protein N-phospho-L-histidine.</text>
        <dbReference type="EC" id="2.7.13.3"/>
    </reaction>
</comment>
<dbReference type="InterPro" id="IPR036890">
    <property type="entry name" value="HATPase_C_sf"/>
</dbReference>
<dbReference type="InterPro" id="IPR036097">
    <property type="entry name" value="HisK_dim/P_sf"/>
</dbReference>
<dbReference type="Gene3D" id="1.10.287.130">
    <property type="match status" value="1"/>
</dbReference>
<dbReference type="Pfam" id="PF00512">
    <property type="entry name" value="HisKA"/>
    <property type="match status" value="1"/>
</dbReference>
<name>A0A2Z3I5M0_9CAUL</name>
<evidence type="ECO:0000256" key="7">
    <source>
        <dbReference type="ARBA" id="ARBA00022741"/>
    </source>
</evidence>
<feature type="domain" description="Histidine kinase" evidence="12">
    <location>
        <begin position="192"/>
        <end position="437"/>
    </location>
</feature>
<evidence type="ECO:0000256" key="3">
    <source>
        <dbReference type="ARBA" id="ARBA00012438"/>
    </source>
</evidence>
<comment type="subcellular location">
    <subcellularLocation>
        <location evidence="2">Cell membrane</location>
    </subcellularLocation>
</comment>
<evidence type="ECO:0000313" key="14">
    <source>
        <dbReference type="Proteomes" id="UP000247763"/>
    </source>
</evidence>
<dbReference type="GO" id="GO:0005886">
    <property type="term" value="C:plasma membrane"/>
    <property type="evidence" value="ECO:0007669"/>
    <property type="project" value="UniProtKB-SubCell"/>
</dbReference>
<dbReference type="InterPro" id="IPR004358">
    <property type="entry name" value="Sig_transdc_His_kin-like_C"/>
</dbReference>
<keyword evidence="9" id="KW-0067">ATP-binding</keyword>
<dbReference type="OrthoDB" id="9813151at2"/>
<dbReference type="FunFam" id="1.10.287.130:FF:000008">
    <property type="entry name" value="Two-component sensor histidine kinase"/>
    <property type="match status" value="1"/>
</dbReference>
<dbReference type="InterPro" id="IPR003661">
    <property type="entry name" value="HisK_dim/P_dom"/>
</dbReference>
<keyword evidence="11" id="KW-0472">Membrane</keyword>
<protein>
    <recommendedName>
        <fullName evidence="3">histidine kinase</fullName>
        <ecNumber evidence="3">2.7.13.3</ecNumber>
    </recommendedName>
</protein>
<evidence type="ECO:0000259" key="12">
    <source>
        <dbReference type="PROSITE" id="PS50109"/>
    </source>
</evidence>
<dbReference type="InterPro" id="IPR050736">
    <property type="entry name" value="Sensor_HK_Regulatory"/>
</dbReference>
<evidence type="ECO:0000313" key="13">
    <source>
        <dbReference type="EMBL" id="AWM78824.1"/>
    </source>
</evidence>
<dbReference type="PANTHER" id="PTHR43711">
    <property type="entry name" value="TWO-COMPONENT HISTIDINE KINASE"/>
    <property type="match status" value="1"/>
</dbReference>
<dbReference type="PANTHER" id="PTHR43711:SF1">
    <property type="entry name" value="HISTIDINE KINASE 1"/>
    <property type="match status" value="1"/>
</dbReference>
<dbReference type="Gene3D" id="3.30.565.10">
    <property type="entry name" value="Histidine kinase-like ATPase, C-terminal domain"/>
    <property type="match status" value="1"/>
</dbReference>
<sequence length="444" mass="47176">MAAVGAWVALGLGGGPGQGVPEAGLVLLAGAAGAAWAARRFRPARIRPAVEAADRQAREAAEQAEARVATLLDASPDPLLVVSAREPDDLTGLRIERANAAARTLFRPVAPPALLVSVLRDPEVLSAVDEALFGGVEAACGFTSGAAQERTFQVLVRPLPPEADGRRRAVVLFRDETDLRRAERTRADFLANASHELRTPLASLSGFIETLRGHARDDREAQDRFLAIMQNQADRMGRLIDDLLSLSRIELNEHVAPQGRTDLALAAADVVDALGPQAARRGVRIEADLAAPGEAALCGDRDQLVQVIQNLTDNAVKYAPEGGVVRLTVRGPAERETALAPILADAARLTLVSPDAARGTYAMVRIQDEGPGLAREHLPRLAERFYRVEGQKSGERPGTGLGLSIVKHIVNRHQGVLAVESAQGRGTVFTVLIPSGLPVTEVSQ</sequence>
<dbReference type="SMART" id="SM00387">
    <property type="entry name" value="HATPase_c"/>
    <property type="match status" value="1"/>
</dbReference>
<dbReference type="SUPFAM" id="SSF47384">
    <property type="entry name" value="Homodimeric domain of signal transducing histidine kinase"/>
    <property type="match status" value="1"/>
</dbReference>
<reference evidence="14" key="1">
    <citation type="submission" date="2018-05" db="EMBL/GenBank/DDBJ databases">
        <title>Genome sequencing of Phenylobacterium sp. HYN0004.</title>
        <authorList>
            <person name="Yi H."/>
            <person name="Baek C."/>
        </authorList>
    </citation>
    <scope>NUCLEOTIDE SEQUENCE [LARGE SCALE GENOMIC DNA]</scope>
    <source>
        <strain evidence="14">HYN0004</strain>
    </source>
</reference>
<dbReference type="FunFam" id="3.30.565.10:FF:000006">
    <property type="entry name" value="Sensor histidine kinase WalK"/>
    <property type="match status" value="1"/>
</dbReference>
<dbReference type="SMART" id="SM00388">
    <property type="entry name" value="HisKA"/>
    <property type="match status" value="1"/>
</dbReference>
<evidence type="ECO:0000256" key="5">
    <source>
        <dbReference type="ARBA" id="ARBA00022553"/>
    </source>
</evidence>
<dbReference type="PRINTS" id="PR00344">
    <property type="entry name" value="BCTRLSENSOR"/>
</dbReference>
<dbReference type="GO" id="GO:0005524">
    <property type="term" value="F:ATP binding"/>
    <property type="evidence" value="ECO:0007669"/>
    <property type="project" value="UniProtKB-KW"/>
</dbReference>
<evidence type="ECO:0000256" key="1">
    <source>
        <dbReference type="ARBA" id="ARBA00000085"/>
    </source>
</evidence>
<accession>A0A2Z3I5M0</accession>
<gene>
    <name evidence="13" type="ORF">HYN04_10565</name>
</gene>
<evidence type="ECO:0000256" key="9">
    <source>
        <dbReference type="ARBA" id="ARBA00022840"/>
    </source>
</evidence>
<dbReference type="PROSITE" id="PS50109">
    <property type="entry name" value="HIS_KIN"/>
    <property type="match status" value="1"/>
</dbReference>
<evidence type="ECO:0000256" key="8">
    <source>
        <dbReference type="ARBA" id="ARBA00022777"/>
    </source>
</evidence>
<evidence type="ECO:0000256" key="6">
    <source>
        <dbReference type="ARBA" id="ARBA00022679"/>
    </source>
</evidence>
<evidence type="ECO:0000256" key="2">
    <source>
        <dbReference type="ARBA" id="ARBA00004236"/>
    </source>
</evidence>